<reference evidence="1 2" key="1">
    <citation type="submission" date="2014-03" db="EMBL/GenBank/DDBJ databases">
        <title>The draft genome sequence of Thioclava dalianensis DLFJ1-1.</title>
        <authorList>
            <person name="Lai Q."/>
            <person name="Shao Z."/>
        </authorList>
    </citation>
    <scope>NUCLEOTIDE SEQUENCE [LARGE SCALE GENOMIC DNA]</scope>
    <source>
        <strain evidence="1 2">DLFJ1-1</strain>
    </source>
</reference>
<dbReference type="EMBL" id="JHEH01000023">
    <property type="protein sequence ID" value="KEP68804.1"/>
    <property type="molecule type" value="Genomic_DNA"/>
</dbReference>
<protein>
    <submittedName>
        <fullName evidence="1">Uncharacterized protein</fullName>
    </submittedName>
</protein>
<comment type="caution">
    <text evidence="1">The sequence shown here is derived from an EMBL/GenBank/DDBJ whole genome shotgun (WGS) entry which is preliminary data.</text>
</comment>
<evidence type="ECO:0000313" key="2">
    <source>
        <dbReference type="Proteomes" id="UP000027725"/>
    </source>
</evidence>
<evidence type="ECO:0000313" key="1">
    <source>
        <dbReference type="EMBL" id="KEP68804.1"/>
    </source>
</evidence>
<dbReference type="STRING" id="1185766.SAMN05216224_106102"/>
<keyword evidence="2" id="KW-1185">Reference proteome</keyword>
<dbReference type="AlphaFoldDB" id="A0A074TAU7"/>
<proteinExistence type="predicted"/>
<name>A0A074TAU7_9RHOB</name>
<dbReference type="Proteomes" id="UP000027725">
    <property type="component" value="Unassembled WGS sequence"/>
</dbReference>
<sequence>MATWYRTGTVNLTNGSTAVVGAGTEFSANALVGDAIHLPGASIRTYEIVSITSDTEIEIFPAFDGPSVAGAAYAIQPTRGILQQFNSQVSAWIAAQKGYIDGPLSGLFDDGTADFPGIAFENEAGLGARRVGPGTGALVAGGADIIKWSSAGAVLAGLLTGTAVQQSATDTTAGRLLTVGAGGIVGQIIEFSGNIDDPDQMPSGFYRVQGVATGTKPDGLAAFNMIVMRRGQSSPYSQTSQFATSTIGMLYREWNGTSWGAWSIRDEYGSNANGEYIRFANGTQICTTVLSGINVNIALGAIYFSDAITAQMPAQFVSSPYSAGSMS</sequence>
<dbReference type="eggNOG" id="ENOG503345H">
    <property type="taxonomic scope" value="Bacteria"/>
</dbReference>
<accession>A0A074TAU7</accession>
<gene>
    <name evidence="1" type="ORF">DL1_08430</name>
</gene>
<organism evidence="1 2">
    <name type="scientific">Thioclava dalianensis</name>
    <dbReference type="NCBI Taxonomy" id="1185766"/>
    <lineage>
        <taxon>Bacteria</taxon>
        <taxon>Pseudomonadati</taxon>
        <taxon>Pseudomonadota</taxon>
        <taxon>Alphaproteobacteria</taxon>
        <taxon>Rhodobacterales</taxon>
        <taxon>Paracoccaceae</taxon>
        <taxon>Thioclava</taxon>
    </lineage>
</organism>
<feature type="non-terminal residue" evidence="1">
    <location>
        <position position="327"/>
    </location>
</feature>